<gene>
    <name evidence="1" type="ORF">DAPPUDRAFT_233641</name>
</gene>
<dbReference type="Proteomes" id="UP000000305">
    <property type="component" value="Unassembled WGS sequence"/>
</dbReference>
<evidence type="ECO:0000313" key="1">
    <source>
        <dbReference type="EMBL" id="EFX88532.1"/>
    </source>
</evidence>
<proteinExistence type="predicted"/>
<organism evidence="1 2">
    <name type="scientific">Daphnia pulex</name>
    <name type="common">Water flea</name>
    <dbReference type="NCBI Taxonomy" id="6669"/>
    <lineage>
        <taxon>Eukaryota</taxon>
        <taxon>Metazoa</taxon>
        <taxon>Ecdysozoa</taxon>
        <taxon>Arthropoda</taxon>
        <taxon>Crustacea</taxon>
        <taxon>Branchiopoda</taxon>
        <taxon>Diplostraca</taxon>
        <taxon>Cladocera</taxon>
        <taxon>Anomopoda</taxon>
        <taxon>Daphniidae</taxon>
        <taxon>Daphnia</taxon>
    </lineage>
</organism>
<dbReference type="KEGG" id="dpx:DAPPUDRAFT_233641"/>
<dbReference type="AlphaFoldDB" id="E9FVC2"/>
<dbReference type="EMBL" id="GL732525">
    <property type="protein sequence ID" value="EFX88532.1"/>
    <property type="molecule type" value="Genomic_DNA"/>
</dbReference>
<dbReference type="HOGENOM" id="CLU_3089341_0_0_1"/>
<sequence>MFKNHDFYPILRAMNFQNLDAHQSAGNQNDMGEAFLNDPEVVFQIKAKAMKT</sequence>
<protein>
    <submittedName>
        <fullName evidence="1">Uncharacterized protein</fullName>
    </submittedName>
</protein>
<evidence type="ECO:0000313" key="2">
    <source>
        <dbReference type="Proteomes" id="UP000000305"/>
    </source>
</evidence>
<accession>E9FVC2</accession>
<keyword evidence="2" id="KW-1185">Reference proteome</keyword>
<name>E9FVC2_DAPPU</name>
<dbReference type="InParanoid" id="E9FVC2"/>
<reference evidence="1 2" key="1">
    <citation type="journal article" date="2011" name="Science">
        <title>The ecoresponsive genome of Daphnia pulex.</title>
        <authorList>
            <person name="Colbourne J.K."/>
            <person name="Pfrender M.E."/>
            <person name="Gilbert D."/>
            <person name="Thomas W.K."/>
            <person name="Tucker A."/>
            <person name="Oakley T.H."/>
            <person name="Tokishita S."/>
            <person name="Aerts A."/>
            <person name="Arnold G.J."/>
            <person name="Basu M.K."/>
            <person name="Bauer D.J."/>
            <person name="Caceres C.E."/>
            <person name="Carmel L."/>
            <person name="Casola C."/>
            <person name="Choi J.H."/>
            <person name="Detter J.C."/>
            <person name="Dong Q."/>
            <person name="Dusheyko S."/>
            <person name="Eads B.D."/>
            <person name="Frohlich T."/>
            <person name="Geiler-Samerotte K.A."/>
            <person name="Gerlach D."/>
            <person name="Hatcher P."/>
            <person name="Jogdeo S."/>
            <person name="Krijgsveld J."/>
            <person name="Kriventseva E.V."/>
            <person name="Kultz D."/>
            <person name="Laforsch C."/>
            <person name="Lindquist E."/>
            <person name="Lopez J."/>
            <person name="Manak J.R."/>
            <person name="Muller J."/>
            <person name="Pangilinan J."/>
            <person name="Patwardhan R.P."/>
            <person name="Pitluck S."/>
            <person name="Pritham E.J."/>
            <person name="Rechtsteiner A."/>
            <person name="Rho M."/>
            <person name="Rogozin I.B."/>
            <person name="Sakarya O."/>
            <person name="Salamov A."/>
            <person name="Schaack S."/>
            <person name="Shapiro H."/>
            <person name="Shiga Y."/>
            <person name="Skalitzky C."/>
            <person name="Smith Z."/>
            <person name="Souvorov A."/>
            <person name="Sung W."/>
            <person name="Tang Z."/>
            <person name="Tsuchiya D."/>
            <person name="Tu H."/>
            <person name="Vos H."/>
            <person name="Wang M."/>
            <person name="Wolf Y.I."/>
            <person name="Yamagata H."/>
            <person name="Yamada T."/>
            <person name="Ye Y."/>
            <person name="Shaw J.R."/>
            <person name="Andrews J."/>
            <person name="Crease T.J."/>
            <person name="Tang H."/>
            <person name="Lucas S.M."/>
            <person name="Robertson H.M."/>
            <person name="Bork P."/>
            <person name="Koonin E.V."/>
            <person name="Zdobnov E.M."/>
            <person name="Grigoriev I.V."/>
            <person name="Lynch M."/>
            <person name="Boore J.L."/>
        </authorList>
    </citation>
    <scope>NUCLEOTIDE SEQUENCE [LARGE SCALE GENOMIC DNA]</scope>
</reference>